<gene>
    <name evidence="1" type="ORF">JHL16_17940</name>
</gene>
<sequence>MADLLGIYVGSDGAATKALYDTLDRLGPKGQIATHLFRAHKNSSKAKEYRRHGRSAAYATKDWAITSLTNLLTMHGHQLGLNWGWGVDLKQEFHRDVFYLDLPTGQVSFHTVGRGKGPDYPGTWDGVREQGSMRICKWVLNDVFVGIKADE</sequence>
<evidence type="ECO:0000313" key="1">
    <source>
        <dbReference type="EMBL" id="MBK1868239.1"/>
    </source>
</evidence>
<dbReference type="EMBL" id="JAENHL010000007">
    <property type="protein sequence ID" value="MBK1868239.1"/>
    <property type="molecule type" value="Genomic_DNA"/>
</dbReference>
<dbReference type="Proteomes" id="UP000616151">
    <property type="component" value="Unassembled WGS sequence"/>
</dbReference>
<comment type="caution">
    <text evidence="1">The sequence shown here is derived from an EMBL/GenBank/DDBJ whole genome shotgun (WGS) entry which is preliminary data.</text>
</comment>
<reference evidence="1" key="1">
    <citation type="submission" date="2021-01" db="EMBL/GenBank/DDBJ databases">
        <authorList>
            <person name="Sun Q."/>
        </authorList>
    </citation>
    <scope>NUCLEOTIDE SEQUENCE</scope>
    <source>
        <strain evidence="1">YIM B02566</strain>
    </source>
</reference>
<evidence type="ECO:0000313" key="2">
    <source>
        <dbReference type="Proteomes" id="UP000616151"/>
    </source>
</evidence>
<keyword evidence="2" id="KW-1185">Reference proteome</keyword>
<protein>
    <submittedName>
        <fullName evidence="1">Uncharacterized protein</fullName>
    </submittedName>
</protein>
<name>A0ACC5R6G5_9HYPH</name>
<proteinExistence type="predicted"/>
<accession>A0ACC5R6G5</accession>
<organism evidence="1 2">
    <name type="scientific">Taklimakanibacter albus</name>
    <dbReference type="NCBI Taxonomy" id="2800327"/>
    <lineage>
        <taxon>Bacteria</taxon>
        <taxon>Pseudomonadati</taxon>
        <taxon>Pseudomonadota</taxon>
        <taxon>Alphaproteobacteria</taxon>
        <taxon>Hyphomicrobiales</taxon>
        <taxon>Aestuariivirgaceae</taxon>
        <taxon>Taklimakanibacter</taxon>
    </lineage>
</organism>